<evidence type="ECO:0000313" key="3">
    <source>
        <dbReference type="EMBL" id="CAD9823530.1"/>
    </source>
</evidence>
<dbReference type="InterPro" id="IPR036426">
    <property type="entry name" value="Bulb-type_lectin_dom_sf"/>
</dbReference>
<proteinExistence type="predicted"/>
<keyword evidence="1" id="KW-0732">Signal</keyword>
<feature type="domain" description="Bulb-type lectin" evidence="2">
    <location>
        <begin position="1"/>
        <end position="121"/>
    </location>
</feature>
<gene>
    <name evidence="3" type="ORF">ASEP1449_LOCUS15364</name>
</gene>
<evidence type="ECO:0000256" key="1">
    <source>
        <dbReference type="SAM" id="SignalP"/>
    </source>
</evidence>
<evidence type="ECO:0000259" key="2">
    <source>
        <dbReference type="PROSITE" id="PS50927"/>
    </source>
</evidence>
<name>A0A7S2ULH6_9STRA</name>
<organism evidence="3">
    <name type="scientific">Attheya septentrionalis</name>
    <dbReference type="NCBI Taxonomy" id="420275"/>
    <lineage>
        <taxon>Eukaryota</taxon>
        <taxon>Sar</taxon>
        <taxon>Stramenopiles</taxon>
        <taxon>Ochrophyta</taxon>
        <taxon>Bacillariophyta</taxon>
        <taxon>Coscinodiscophyceae</taxon>
        <taxon>Chaetocerotophycidae</taxon>
        <taxon>Chaetocerotales</taxon>
        <taxon>Attheyaceae</taxon>
        <taxon>Attheya</taxon>
    </lineage>
</organism>
<accession>A0A7S2ULH6</accession>
<feature type="signal peptide" evidence="1">
    <location>
        <begin position="1"/>
        <end position="17"/>
    </location>
</feature>
<dbReference type="InterPro" id="IPR001480">
    <property type="entry name" value="Bulb-type_lectin_dom"/>
</dbReference>
<dbReference type="AlphaFoldDB" id="A0A7S2ULH6"/>
<protein>
    <recommendedName>
        <fullName evidence="2">Bulb-type lectin domain-containing protein</fullName>
    </recommendedName>
</protein>
<sequence length="330" mass="36997">MKYFHLASLMLGSMISAEVIMKRPAEDGFPDKLHEGEFLSTLNDDCRLQLNGDGNLVVRRYVSLDSVPGYVPVSQEDEYDKFRTAWSTGAHGTGDYVAKLQGDGNFVVYGDQGTGSQAMFKTRSNIPQTAESWPNPNWYPISRPSDNFTLAFGSYCSLSLRRYYEAWENGNADSHQIWENLRYVDTFDTPTSAIVQKGEMFRGGDEEYFCPPPNLMPQDGDRTDCVPVPLVAILKQNCNFEIHIGHDMADAMTRVWTTNTPRTDLDDCYFYAFDEGPALVEGAMHPLYGTPDASKKYWSIDVNDISSEAGNITGWYQMLLHTTGLSADAD</sequence>
<dbReference type="EMBL" id="HBHQ01022693">
    <property type="protein sequence ID" value="CAD9823530.1"/>
    <property type="molecule type" value="Transcribed_RNA"/>
</dbReference>
<reference evidence="3" key="1">
    <citation type="submission" date="2021-01" db="EMBL/GenBank/DDBJ databases">
        <authorList>
            <person name="Corre E."/>
            <person name="Pelletier E."/>
            <person name="Niang G."/>
            <person name="Scheremetjew M."/>
            <person name="Finn R."/>
            <person name="Kale V."/>
            <person name="Holt S."/>
            <person name="Cochrane G."/>
            <person name="Meng A."/>
            <person name="Brown T."/>
            <person name="Cohen L."/>
        </authorList>
    </citation>
    <scope>NUCLEOTIDE SEQUENCE</scope>
    <source>
        <strain evidence="3">CCMP2084</strain>
    </source>
</reference>
<dbReference type="Gene3D" id="2.90.10.10">
    <property type="entry name" value="Bulb-type lectin domain"/>
    <property type="match status" value="1"/>
</dbReference>
<dbReference type="PROSITE" id="PS50927">
    <property type="entry name" value="BULB_LECTIN"/>
    <property type="match status" value="1"/>
</dbReference>
<feature type="chain" id="PRO_5031310410" description="Bulb-type lectin domain-containing protein" evidence="1">
    <location>
        <begin position="18"/>
        <end position="330"/>
    </location>
</feature>
<dbReference type="SUPFAM" id="SSF51110">
    <property type="entry name" value="alpha-D-mannose-specific plant lectins"/>
    <property type="match status" value="1"/>
</dbReference>